<sequence>MAIVEDVAEDSDGTRVSQGDSLVSEDLLSTLLALCAKFRLPPDMVPAFMQEDQPLHALRAYQNEVLEALRRASPLIRSPAFERLDLDEQGRVVGEMSRLYGSDPWCSPGIISEIDQITEGLPRPTLAVHLLQSLRPIFSSTAHPMINPFTSRALSRPAGGTEAKSDFHDESAQTFKLPEHWGSYNILGWSCDQLPSSDIEQHIGLILPPTLVLMDDWESPWRGRGVKVLDRWIDKVSAETLRRMGMDKLLSDTLIHTLSIHPDQPLSGVLETALKLINRTTKGRDKVKAERIEEIMDKAIIKGWIYAPAGQKGRASVIHIAKQLETLCEEVGSGMVRWLKSIIPHLVDPLQYTPSAAVVEHYASNLRALLCVMRTCKETGRIPRWRGQIIDFICRLWVQVQERSGLDEALTPREIQKLSSLIVEVFGELIEQHPAIREKELPALVNINSGIFGPLVKAVG</sequence>
<dbReference type="OrthoDB" id="6417021at2759"/>
<dbReference type="GO" id="GO:0005829">
    <property type="term" value="C:cytosol"/>
    <property type="evidence" value="ECO:0007669"/>
    <property type="project" value="TreeGrafter"/>
</dbReference>
<evidence type="ECO:0000313" key="3">
    <source>
        <dbReference type="Proteomes" id="UP000193218"/>
    </source>
</evidence>
<dbReference type="GO" id="GO:0110078">
    <property type="term" value="C:TTT Hsp90 cochaperone complex"/>
    <property type="evidence" value="ECO:0007669"/>
    <property type="project" value="InterPro"/>
</dbReference>
<dbReference type="STRING" id="4999.A0A1Y1UAZ4"/>
<dbReference type="RefSeq" id="XP_021869400.1">
    <property type="nucleotide sequence ID" value="XM_022013959.1"/>
</dbReference>
<comment type="similarity">
    <text evidence="1">Belongs to the TTI2 family.</text>
</comment>
<name>A0A1Y1UAZ4_9TREE</name>
<protein>
    <submittedName>
        <fullName evidence="2">Uncharacterized protein</fullName>
    </submittedName>
</protein>
<evidence type="ECO:0000313" key="2">
    <source>
        <dbReference type="EMBL" id="ORX35210.1"/>
    </source>
</evidence>
<dbReference type="InterPro" id="IPR018870">
    <property type="entry name" value="Tti2"/>
</dbReference>
<dbReference type="EMBL" id="NBSH01000011">
    <property type="protein sequence ID" value="ORX35210.1"/>
    <property type="molecule type" value="Genomic_DNA"/>
</dbReference>
<dbReference type="PANTHER" id="PTHR32226">
    <property type="entry name" value="TELO2-INTERACTING PROTEIN 2"/>
    <property type="match status" value="1"/>
</dbReference>
<dbReference type="Proteomes" id="UP000193218">
    <property type="component" value="Unassembled WGS sequence"/>
</dbReference>
<evidence type="ECO:0000256" key="1">
    <source>
        <dbReference type="ARBA" id="ARBA00034736"/>
    </source>
</evidence>
<dbReference type="GO" id="GO:0005634">
    <property type="term" value="C:nucleus"/>
    <property type="evidence" value="ECO:0007669"/>
    <property type="project" value="TreeGrafter"/>
</dbReference>
<dbReference type="Pfam" id="PF10521">
    <property type="entry name" value="Tti2"/>
    <property type="match status" value="1"/>
</dbReference>
<reference evidence="2 3" key="1">
    <citation type="submission" date="2017-03" db="EMBL/GenBank/DDBJ databases">
        <title>Widespread Adenine N6-methylation of Active Genes in Fungi.</title>
        <authorList>
            <consortium name="DOE Joint Genome Institute"/>
            <person name="Mondo S.J."/>
            <person name="Dannebaum R.O."/>
            <person name="Kuo R.C."/>
            <person name="Louie K.B."/>
            <person name="Bewick A.J."/>
            <person name="Labutti K."/>
            <person name="Haridas S."/>
            <person name="Kuo A."/>
            <person name="Salamov A."/>
            <person name="Ahrendt S.R."/>
            <person name="Lau R."/>
            <person name="Bowen B.P."/>
            <person name="Lipzen A."/>
            <person name="Sullivan W."/>
            <person name="Andreopoulos W.B."/>
            <person name="Clum A."/>
            <person name="Lindquist E."/>
            <person name="Daum C."/>
            <person name="Northen T.R."/>
            <person name="Ramamoorthy G."/>
            <person name="Schmitz R.J."/>
            <person name="Gryganskyi A."/>
            <person name="Culley D."/>
            <person name="Magnuson J."/>
            <person name="James T.Y."/>
            <person name="O'Malley M.A."/>
            <person name="Stajich J.E."/>
            <person name="Spatafora J.W."/>
            <person name="Visel A."/>
            <person name="Grigoriev I.V."/>
        </authorList>
    </citation>
    <scope>NUCLEOTIDE SEQUENCE [LARGE SCALE GENOMIC DNA]</scope>
    <source>
        <strain evidence="2 3">NRRL Y-17943</strain>
    </source>
</reference>
<dbReference type="AlphaFoldDB" id="A0A1Y1UAZ4"/>
<dbReference type="GeneID" id="33555767"/>
<organism evidence="2 3">
    <name type="scientific">Kockovaella imperatae</name>
    <dbReference type="NCBI Taxonomy" id="4999"/>
    <lineage>
        <taxon>Eukaryota</taxon>
        <taxon>Fungi</taxon>
        <taxon>Dikarya</taxon>
        <taxon>Basidiomycota</taxon>
        <taxon>Agaricomycotina</taxon>
        <taxon>Tremellomycetes</taxon>
        <taxon>Tremellales</taxon>
        <taxon>Cuniculitremaceae</taxon>
        <taxon>Kockovaella</taxon>
    </lineage>
</organism>
<dbReference type="PANTHER" id="PTHR32226:SF2">
    <property type="entry name" value="TELO2-INTERACTING PROTEIN 2"/>
    <property type="match status" value="1"/>
</dbReference>
<dbReference type="InParanoid" id="A0A1Y1UAZ4"/>
<dbReference type="InterPro" id="IPR016024">
    <property type="entry name" value="ARM-type_fold"/>
</dbReference>
<comment type="caution">
    <text evidence="2">The sequence shown here is derived from an EMBL/GenBank/DDBJ whole genome shotgun (WGS) entry which is preliminary data.</text>
</comment>
<proteinExistence type="inferred from homology"/>
<accession>A0A1Y1UAZ4</accession>
<gene>
    <name evidence="2" type="ORF">BD324DRAFT_603248</name>
</gene>
<dbReference type="SUPFAM" id="SSF48371">
    <property type="entry name" value="ARM repeat"/>
    <property type="match status" value="1"/>
</dbReference>
<keyword evidence="3" id="KW-1185">Reference proteome</keyword>